<gene>
    <name evidence="4" type="ORF">DRV85_11330</name>
</gene>
<feature type="compositionally biased region" description="Low complexity" evidence="1">
    <location>
        <begin position="212"/>
        <end position="224"/>
    </location>
</feature>
<dbReference type="EMBL" id="QNTQ01000010">
    <property type="protein sequence ID" value="RBI84546.1"/>
    <property type="molecule type" value="Genomic_DNA"/>
</dbReference>
<feature type="region of interest" description="Disordered" evidence="1">
    <location>
        <begin position="193"/>
        <end position="224"/>
    </location>
</feature>
<dbReference type="Pfam" id="PF03703">
    <property type="entry name" value="bPH_2"/>
    <property type="match status" value="1"/>
</dbReference>
<protein>
    <submittedName>
        <fullName evidence="4">PH domain-containing protein</fullName>
    </submittedName>
</protein>
<evidence type="ECO:0000256" key="2">
    <source>
        <dbReference type="SAM" id="Phobius"/>
    </source>
</evidence>
<keyword evidence="5" id="KW-1185">Reference proteome</keyword>
<accession>A0A365U746</accession>
<dbReference type="NCBIfam" id="NF040894">
    <property type="entry name" value="puhB_PGC"/>
    <property type="match status" value="1"/>
</dbReference>
<reference evidence="4 5" key="1">
    <citation type="submission" date="2018-07" db="EMBL/GenBank/DDBJ databases">
        <title>Rhodosalinus sp. strain E84T genomic sequence and assembly.</title>
        <authorList>
            <person name="Liu Z.-W."/>
            <person name="Lu D.-C."/>
        </authorList>
    </citation>
    <scope>NUCLEOTIDE SEQUENCE [LARGE SCALE GENOMIC DNA]</scope>
    <source>
        <strain evidence="4 5">E84</strain>
    </source>
</reference>
<dbReference type="InterPro" id="IPR005182">
    <property type="entry name" value="YdbS-like_PH"/>
</dbReference>
<dbReference type="InterPro" id="IPR054839">
    <property type="entry name" value="puhB_PGC"/>
</dbReference>
<organism evidence="4 5">
    <name type="scientific">Rhodosalinus halophilus</name>
    <dbReference type="NCBI Taxonomy" id="2259333"/>
    <lineage>
        <taxon>Bacteria</taxon>
        <taxon>Pseudomonadati</taxon>
        <taxon>Pseudomonadota</taxon>
        <taxon>Alphaproteobacteria</taxon>
        <taxon>Rhodobacterales</taxon>
        <taxon>Paracoccaceae</taxon>
        <taxon>Rhodosalinus</taxon>
    </lineage>
</organism>
<dbReference type="RefSeq" id="WP_113289585.1">
    <property type="nucleotide sequence ID" value="NZ_QNTQ01000010.1"/>
</dbReference>
<comment type="caution">
    <text evidence="4">The sequence shown here is derived from an EMBL/GenBank/DDBJ whole genome shotgun (WGS) entry which is preliminary data.</text>
</comment>
<keyword evidence="2" id="KW-0812">Transmembrane</keyword>
<evidence type="ECO:0000313" key="4">
    <source>
        <dbReference type="EMBL" id="RBI84546.1"/>
    </source>
</evidence>
<proteinExistence type="predicted"/>
<dbReference type="Proteomes" id="UP000253370">
    <property type="component" value="Unassembled WGS sequence"/>
</dbReference>
<evidence type="ECO:0000313" key="5">
    <source>
        <dbReference type="Proteomes" id="UP000253370"/>
    </source>
</evidence>
<sequence>MPHDDFAFEPVKGLPEEPPKGEEILWQGRPDWWALALESLSLKWVMGYFVFLAAWRLVAALDLMPLSQAVAISTPFIVMGLIVCALLALIAWVQARATVYTITNRRVAMRVGAALTVTLNLPYTQIANAHLDLRRRGTGTIALELLGDTRFSYLVLWPHVRPWHLKTPEPALRCIPDAERIARLLAEAAEARVAQPQITRAAPPAPRPAARPEPTGAAAPVPAE</sequence>
<dbReference type="AlphaFoldDB" id="A0A365U746"/>
<dbReference type="OrthoDB" id="7345733at2"/>
<evidence type="ECO:0000259" key="3">
    <source>
        <dbReference type="Pfam" id="PF03703"/>
    </source>
</evidence>
<keyword evidence="2" id="KW-1133">Transmembrane helix</keyword>
<evidence type="ECO:0000256" key="1">
    <source>
        <dbReference type="SAM" id="MobiDB-lite"/>
    </source>
</evidence>
<keyword evidence="2" id="KW-0472">Membrane</keyword>
<name>A0A365U746_9RHOB</name>
<feature type="transmembrane region" description="Helical" evidence="2">
    <location>
        <begin position="76"/>
        <end position="95"/>
    </location>
</feature>
<feature type="domain" description="YdbS-like PH" evidence="3">
    <location>
        <begin position="96"/>
        <end position="184"/>
    </location>
</feature>